<evidence type="ECO:0000256" key="8">
    <source>
        <dbReference type="ARBA" id="ARBA00023229"/>
    </source>
</evidence>
<comment type="subunit">
    <text evidence="10 11">Homooctamer. Dimer of tetramers.</text>
</comment>
<feature type="domain" description="FMN-dependent dehydrogenase" evidence="13">
    <location>
        <begin position="64"/>
        <end position="137"/>
    </location>
</feature>
<feature type="binding site" evidence="11">
    <location>
        <begin position="310"/>
        <end position="312"/>
    </location>
    <ligand>
        <name>FMN</name>
        <dbReference type="ChEBI" id="CHEBI:58210"/>
    </ligand>
</feature>
<dbReference type="GO" id="GO:0004452">
    <property type="term" value="F:isopentenyl-diphosphate delta-isomerase activity"/>
    <property type="evidence" value="ECO:0007669"/>
    <property type="project" value="UniProtKB-EC"/>
</dbReference>
<dbReference type="InterPro" id="IPR000262">
    <property type="entry name" value="FMN-dep_DH"/>
</dbReference>
<keyword evidence="15" id="KW-1185">Reference proteome</keyword>
<evidence type="ECO:0000256" key="5">
    <source>
        <dbReference type="ARBA" id="ARBA00022723"/>
    </source>
</evidence>
<feature type="domain" description="FMN-dependent dehydrogenase" evidence="13">
    <location>
        <begin position="214"/>
        <end position="372"/>
    </location>
</feature>
<feature type="binding site" evidence="11">
    <location>
        <position position="163"/>
    </location>
    <ligand>
        <name>FMN</name>
        <dbReference type="ChEBI" id="CHEBI:58210"/>
    </ligand>
</feature>
<feature type="binding site" evidence="11">
    <location>
        <position position="260"/>
    </location>
    <ligand>
        <name>FMN</name>
        <dbReference type="ChEBI" id="CHEBI:58210"/>
    </ligand>
</feature>
<dbReference type="SUPFAM" id="SSF51395">
    <property type="entry name" value="FMN-linked oxidoreductases"/>
    <property type="match status" value="1"/>
</dbReference>
<keyword evidence="5 11" id="KW-0479">Metal-binding</keyword>
<comment type="caution">
    <text evidence="11">Lacks conserved residue(s) required for the propagation of feature annotation.</text>
</comment>
<dbReference type="InterPro" id="IPR013785">
    <property type="entry name" value="Aldolase_TIM"/>
</dbReference>
<feature type="binding site" evidence="11">
    <location>
        <position position="199"/>
    </location>
    <ligand>
        <name>Mg(2+)</name>
        <dbReference type="ChEBI" id="CHEBI:18420"/>
    </ligand>
</feature>
<gene>
    <name evidence="11" type="primary">fni</name>
    <name evidence="14" type="ORF">HQN87_17525</name>
</gene>
<comment type="subcellular location">
    <subcellularLocation>
        <location evidence="11">Cytoplasm</location>
    </subcellularLocation>
</comment>
<feature type="region of interest" description="Disordered" evidence="12">
    <location>
        <begin position="1"/>
        <end position="21"/>
    </location>
</feature>
<evidence type="ECO:0000313" key="14">
    <source>
        <dbReference type="EMBL" id="NQX47134.1"/>
    </source>
</evidence>
<evidence type="ECO:0000256" key="10">
    <source>
        <dbReference type="ARBA" id="ARBA00025810"/>
    </source>
</evidence>
<evidence type="ECO:0000256" key="4">
    <source>
        <dbReference type="ARBA" id="ARBA00022643"/>
    </source>
</evidence>
<evidence type="ECO:0000256" key="7">
    <source>
        <dbReference type="ARBA" id="ARBA00022857"/>
    </source>
</evidence>
<feature type="compositionally biased region" description="Polar residues" evidence="12">
    <location>
        <begin position="9"/>
        <end position="19"/>
    </location>
</feature>
<feature type="binding site" evidence="11">
    <location>
        <position position="230"/>
    </location>
    <ligand>
        <name>FMN</name>
        <dbReference type="ChEBI" id="CHEBI:58210"/>
    </ligand>
</feature>
<evidence type="ECO:0000313" key="15">
    <source>
        <dbReference type="Proteomes" id="UP000711047"/>
    </source>
</evidence>
<keyword evidence="8 11" id="KW-0414">Isoprene biosynthesis</keyword>
<reference evidence="14 15" key="1">
    <citation type="submission" date="2020-05" db="EMBL/GenBank/DDBJ databases">
        <title>Paenibacillus glebae, sp. nov., Paenibacillus humi sp. nov., Paenibacillus pedi sp. nov., Paenibacillus terrestris sp. nov. and Paenibacillus terricola sp. nov., isolated from a forest top soil sample.</title>
        <authorList>
            <person name="Qi S."/>
            <person name="Carlier A."/>
            <person name="Cnockaert M."/>
            <person name="Vandamme P."/>
        </authorList>
    </citation>
    <scope>NUCLEOTIDE SEQUENCE [LARGE SCALE GENOMIC DNA]</scope>
    <source>
        <strain evidence="14 15">LMG 29502</strain>
    </source>
</reference>
<feature type="binding site" evidence="11">
    <location>
        <position position="104"/>
    </location>
    <ligand>
        <name>FMN</name>
        <dbReference type="ChEBI" id="CHEBI:58210"/>
    </ligand>
</feature>
<feature type="binding site" evidence="11">
    <location>
        <position position="198"/>
    </location>
    <ligand>
        <name>substrate</name>
    </ligand>
</feature>
<organism evidence="14 15">
    <name type="scientific">Paenibacillus tritici</name>
    <dbReference type="NCBI Taxonomy" id="1873425"/>
    <lineage>
        <taxon>Bacteria</taxon>
        <taxon>Bacillati</taxon>
        <taxon>Bacillota</taxon>
        <taxon>Bacilli</taxon>
        <taxon>Bacillales</taxon>
        <taxon>Paenibacillaceae</taxon>
        <taxon>Paenibacillus</taxon>
    </lineage>
</organism>
<dbReference type="Proteomes" id="UP000711047">
    <property type="component" value="Unassembled WGS sequence"/>
</dbReference>
<dbReference type="EMBL" id="JABMKX010000009">
    <property type="protein sequence ID" value="NQX47134.1"/>
    <property type="molecule type" value="Genomic_DNA"/>
</dbReference>
<dbReference type="NCBIfam" id="TIGR02151">
    <property type="entry name" value="IPP_isom_2"/>
    <property type="match status" value="1"/>
</dbReference>
<comment type="catalytic activity">
    <reaction evidence="11">
        <text>isopentenyl diphosphate = dimethylallyl diphosphate</text>
        <dbReference type="Rhea" id="RHEA:23284"/>
        <dbReference type="ChEBI" id="CHEBI:57623"/>
        <dbReference type="ChEBI" id="CHEBI:128769"/>
        <dbReference type="EC" id="5.3.3.2"/>
    </reaction>
</comment>
<evidence type="ECO:0000259" key="13">
    <source>
        <dbReference type="Pfam" id="PF01070"/>
    </source>
</evidence>
<evidence type="ECO:0000256" key="9">
    <source>
        <dbReference type="ARBA" id="ARBA00023235"/>
    </source>
</evidence>
<dbReference type="PIRSF" id="PIRSF003314">
    <property type="entry name" value="IPP_isomerase"/>
    <property type="match status" value="1"/>
</dbReference>
<dbReference type="EC" id="5.3.3.2" evidence="11"/>
<keyword evidence="9 11" id="KW-0413">Isomerase</keyword>
<feature type="binding site" evidence="11">
    <location>
        <position position="135"/>
    </location>
    <ligand>
        <name>FMN</name>
        <dbReference type="ChEBI" id="CHEBI:58210"/>
    </ligand>
</feature>
<dbReference type="PANTHER" id="PTHR43665">
    <property type="entry name" value="ISOPENTENYL-DIPHOSPHATE DELTA-ISOMERASE"/>
    <property type="match status" value="1"/>
</dbReference>
<dbReference type="Gene3D" id="3.20.20.70">
    <property type="entry name" value="Aldolase class I"/>
    <property type="match status" value="1"/>
</dbReference>
<comment type="similarity">
    <text evidence="11">Belongs to the IPP isomerase type 2 family.</text>
</comment>
<feature type="binding site" evidence="11">
    <location>
        <begin position="46"/>
        <end position="47"/>
    </location>
    <ligand>
        <name>substrate</name>
    </ligand>
</feature>
<proteinExistence type="inferred from homology"/>
<feature type="binding site" evidence="11">
    <location>
        <begin position="105"/>
        <end position="107"/>
    </location>
    <ligand>
        <name>FMN</name>
        <dbReference type="ChEBI" id="CHEBI:58210"/>
    </ligand>
</feature>
<name>A0ABX2DSQ9_9BACL</name>
<accession>A0ABX2DSQ9</accession>
<keyword evidence="2 11" id="KW-0963">Cytoplasm</keyword>
<keyword evidence="7 11" id="KW-0521">NADP</keyword>
<comment type="cofactor">
    <cofactor evidence="11">
        <name>Mg(2+)</name>
        <dbReference type="ChEBI" id="CHEBI:18420"/>
    </cofactor>
</comment>
<keyword evidence="4 11" id="KW-0288">FMN</keyword>
<dbReference type="CDD" id="cd02811">
    <property type="entry name" value="IDI-2_FMN"/>
    <property type="match status" value="1"/>
</dbReference>
<feature type="binding site" evidence="11">
    <location>
        <begin position="135"/>
        <end position="137"/>
    </location>
    <ligand>
        <name>substrate</name>
    </ligand>
</feature>
<evidence type="ECO:0000256" key="3">
    <source>
        <dbReference type="ARBA" id="ARBA00022630"/>
    </source>
</evidence>
<evidence type="ECO:0000256" key="2">
    <source>
        <dbReference type="ARBA" id="ARBA00022490"/>
    </source>
</evidence>
<dbReference type="InterPro" id="IPR011179">
    <property type="entry name" value="IPdP_isomerase"/>
</dbReference>
<comment type="function">
    <text evidence="11">Involved in the biosynthesis of isoprenoids. Catalyzes the 1,3-allylic rearrangement of the homoallylic substrate isopentenyl (IPP) to its allylic isomer, dimethylallyl diphosphate (DMAPP).</text>
</comment>
<evidence type="ECO:0000256" key="12">
    <source>
        <dbReference type="SAM" id="MobiDB-lite"/>
    </source>
</evidence>
<keyword evidence="3 11" id="KW-0285">Flavoprotein</keyword>
<comment type="cofactor">
    <cofactor evidence="11">
        <name>NADPH</name>
        <dbReference type="ChEBI" id="CHEBI:57783"/>
    </cofactor>
</comment>
<keyword evidence="6 11" id="KW-0460">Magnesium</keyword>
<dbReference type="HAMAP" id="MF_00354">
    <property type="entry name" value="Idi_2"/>
    <property type="match status" value="1"/>
</dbReference>
<dbReference type="Pfam" id="PF01070">
    <property type="entry name" value="FMN_dh"/>
    <property type="match status" value="2"/>
</dbReference>
<comment type="caution">
    <text evidence="14">The sequence shown here is derived from an EMBL/GenBank/DDBJ whole genome shotgun (WGS) entry which is preliminary data.</text>
</comment>
<protein>
    <recommendedName>
        <fullName evidence="11">Isopentenyl-diphosphate delta-isomerase</fullName>
        <shortName evidence="11">IPP isomerase</shortName>
        <ecNumber evidence="11">5.3.3.2</ecNumber>
    </recommendedName>
    <alternativeName>
        <fullName evidence="11">Isopentenyl diphosphate:dimethylallyl diphosphate isomerase</fullName>
    </alternativeName>
    <alternativeName>
        <fullName evidence="11">Isopentenyl pyrophosphate isomerase</fullName>
    </alternativeName>
    <alternativeName>
        <fullName evidence="11">Type 2 isopentenyl diphosphate isomerase</fullName>
        <shortName evidence="11">IDI-2</shortName>
    </alternativeName>
</protein>
<evidence type="ECO:0000256" key="1">
    <source>
        <dbReference type="ARBA" id="ARBA00001917"/>
    </source>
</evidence>
<evidence type="ECO:0000256" key="11">
    <source>
        <dbReference type="HAMAP-Rule" id="MF_00354"/>
    </source>
</evidence>
<evidence type="ECO:0000256" key="6">
    <source>
        <dbReference type="ARBA" id="ARBA00022842"/>
    </source>
</evidence>
<sequence>MNDMPQNGVPRSSVEQSGTGLEPVQQVASGMAGHKSLLPDSRTGERKIEHVRLCLNEDVAGSGITTGFEQYRFRHNALPELDFEQISLRTAFLGRTLRTPLLISSMTGGSLATGSINDRLAEAAERRGWALGVGSVRAAVERAELAPTFHVRGRAPTIPVIANVGAVQLSYGFGVDECRRAVEIAGADWLVLHLNGLQEVFQPEGDTGFGSLLKRIEALCRSLEIPVGVKEVGWGIDGDTAARLYQAGAAFIDVAGAGGTSWSQVEKFRSVDPVRRAAAEAFADWGIPTAECITEVRGISPHGALIGSGGLKHGVDAAKALALGADLAGFGRGLLGPAVSSEEALDQALAQVELELRTVMFGIGAPDLTALRGTPRLLRR</sequence>
<dbReference type="PANTHER" id="PTHR43665:SF1">
    <property type="entry name" value="ISOPENTENYL-DIPHOSPHATE DELTA-ISOMERASE"/>
    <property type="match status" value="1"/>
</dbReference>
<comment type="cofactor">
    <cofactor evidence="1 11">
        <name>FMN</name>
        <dbReference type="ChEBI" id="CHEBI:58210"/>
    </cofactor>
</comment>